<dbReference type="InterPro" id="IPR040976">
    <property type="entry name" value="Pkinase_fungal"/>
</dbReference>
<evidence type="ECO:0000259" key="2">
    <source>
        <dbReference type="Pfam" id="PF17667"/>
    </source>
</evidence>
<dbReference type="PANTHER" id="PTHR38248:SF2">
    <property type="entry name" value="FUNK1 11"/>
    <property type="match status" value="1"/>
</dbReference>
<feature type="domain" description="Fungal-type protein kinase" evidence="2">
    <location>
        <begin position="18"/>
        <end position="167"/>
    </location>
</feature>
<dbReference type="InterPro" id="IPR011009">
    <property type="entry name" value="Kinase-like_dom_sf"/>
</dbReference>
<dbReference type="RefSeq" id="XP_041157291.1">
    <property type="nucleotide sequence ID" value="XM_041307054.1"/>
</dbReference>
<evidence type="ECO:0000313" key="3">
    <source>
        <dbReference type="EMBL" id="KAG1790319.1"/>
    </source>
</evidence>
<organism evidence="3 4">
    <name type="scientific">Suillus plorans</name>
    <dbReference type="NCBI Taxonomy" id="116603"/>
    <lineage>
        <taxon>Eukaryota</taxon>
        <taxon>Fungi</taxon>
        <taxon>Dikarya</taxon>
        <taxon>Basidiomycota</taxon>
        <taxon>Agaricomycotina</taxon>
        <taxon>Agaricomycetes</taxon>
        <taxon>Agaricomycetidae</taxon>
        <taxon>Boletales</taxon>
        <taxon>Suillineae</taxon>
        <taxon>Suillaceae</taxon>
        <taxon>Suillus</taxon>
    </lineage>
</organism>
<gene>
    <name evidence="3" type="ORF">HD556DRAFT_1446251</name>
</gene>
<comment type="caution">
    <text evidence="3">The sequence shown here is derived from an EMBL/GenBank/DDBJ whole genome shotgun (WGS) entry which is preliminary data.</text>
</comment>
<dbReference type="EMBL" id="JABBWE010000051">
    <property type="protein sequence ID" value="KAG1790319.1"/>
    <property type="molecule type" value="Genomic_DNA"/>
</dbReference>
<dbReference type="GeneID" id="64600818"/>
<dbReference type="AlphaFoldDB" id="A0A9P7AJU6"/>
<feature type="region of interest" description="Disordered" evidence="1">
    <location>
        <begin position="239"/>
        <end position="287"/>
    </location>
</feature>
<keyword evidence="4" id="KW-1185">Reference proteome</keyword>
<dbReference type="SUPFAM" id="SSF56112">
    <property type="entry name" value="Protein kinase-like (PK-like)"/>
    <property type="match status" value="1"/>
</dbReference>
<name>A0A9P7AJU6_9AGAM</name>
<accession>A0A9P7AJU6</accession>
<dbReference type="OrthoDB" id="2621437at2759"/>
<reference evidence="3" key="1">
    <citation type="journal article" date="2020" name="New Phytol.">
        <title>Comparative genomics reveals dynamic genome evolution in host specialist ectomycorrhizal fungi.</title>
        <authorList>
            <person name="Lofgren L.A."/>
            <person name="Nguyen N.H."/>
            <person name="Vilgalys R."/>
            <person name="Ruytinx J."/>
            <person name="Liao H.L."/>
            <person name="Branco S."/>
            <person name="Kuo A."/>
            <person name="LaButti K."/>
            <person name="Lipzen A."/>
            <person name="Andreopoulos W."/>
            <person name="Pangilinan J."/>
            <person name="Riley R."/>
            <person name="Hundley H."/>
            <person name="Na H."/>
            <person name="Barry K."/>
            <person name="Grigoriev I.V."/>
            <person name="Stajich J.E."/>
            <person name="Kennedy P.G."/>
        </authorList>
    </citation>
    <scope>NUCLEOTIDE SEQUENCE</scope>
    <source>
        <strain evidence="3">S12</strain>
    </source>
</reference>
<dbReference type="PANTHER" id="PTHR38248">
    <property type="entry name" value="FUNK1 6"/>
    <property type="match status" value="1"/>
</dbReference>
<evidence type="ECO:0000313" key="4">
    <source>
        <dbReference type="Proteomes" id="UP000719766"/>
    </source>
</evidence>
<feature type="compositionally biased region" description="Pro residues" evidence="1">
    <location>
        <begin position="242"/>
        <end position="256"/>
    </location>
</feature>
<dbReference type="Gene3D" id="1.10.510.10">
    <property type="entry name" value="Transferase(Phosphotransferase) domain 1"/>
    <property type="match status" value="1"/>
</dbReference>
<proteinExistence type="predicted"/>
<dbReference type="Proteomes" id="UP000719766">
    <property type="component" value="Unassembled WGS sequence"/>
</dbReference>
<evidence type="ECO:0000256" key="1">
    <source>
        <dbReference type="SAM" id="MobiDB-lite"/>
    </source>
</evidence>
<dbReference type="Pfam" id="PF17667">
    <property type="entry name" value="Pkinase_fungal"/>
    <property type="match status" value="1"/>
</dbReference>
<sequence length="287" mass="32348">MACIRDGYGALLGDRPDKRFCNRYHWRLLLTPCRDPLWDFSSRKELICAFCDFMVAHEAMIQQRVLYGDLSPNNFVISEGIGYFIDFDHASIIKEGETFTVSFGTGTVPYISMCILKKMSKNTDIIKKSKTTIDAKKSNSNTNSIAQLELVEHNSSDDLESLFYIFFEFVSKYGGAHGTLAPTWDKTTMPVSEYFTEFKPIINEWRTRIHRTESNLEGAIIHEHIFQMLAKFITKLNNEEPSPLPSPPLPVAPPSAPSTHHTGAPPIVQPMAGPSLRRSLRLSAGQT</sequence>
<protein>
    <recommendedName>
        <fullName evidence="2">Fungal-type protein kinase domain-containing protein</fullName>
    </recommendedName>
</protein>